<gene>
    <name evidence="2" type="ORF">FJY68_12255</name>
</gene>
<dbReference type="Proteomes" id="UP000779900">
    <property type="component" value="Unassembled WGS sequence"/>
</dbReference>
<name>A0A937XGB4_UNCW3</name>
<reference evidence="2" key="1">
    <citation type="submission" date="2019-03" db="EMBL/GenBank/DDBJ databases">
        <title>Lake Tanganyika Metagenome-Assembled Genomes (MAGs).</title>
        <authorList>
            <person name="Tran P."/>
        </authorList>
    </citation>
    <scope>NUCLEOTIDE SEQUENCE</scope>
    <source>
        <strain evidence="2">K_DeepCast_150m_m2_040</strain>
    </source>
</reference>
<sequence>METRRYCLMASHVDARAVPRQPDRLSKDLHQLRYRRYLRDEPEVTAEGIRHSTMTGRHPGGPAFLLLPTPGSSRDRLPDIQKRGRPHKDCGE</sequence>
<protein>
    <submittedName>
        <fullName evidence="2">Uncharacterized protein</fullName>
    </submittedName>
</protein>
<organism evidence="2 3">
    <name type="scientific">candidate division WOR-3 bacterium</name>
    <dbReference type="NCBI Taxonomy" id="2052148"/>
    <lineage>
        <taxon>Bacteria</taxon>
        <taxon>Bacteria division WOR-3</taxon>
    </lineage>
</organism>
<feature type="compositionally biased region" description="Basic and acidic residues" evidence="1">
    <location>
        <begin position="73"/>
        <end position="92"/>
    </location>
</feature>
<evidence type="ECO:0000313" key="3">
    <source>
        <dbReference type="Proteomes" id="UP000779900"/>
    </source>
</evidence>
<accession>A0A937XGB4</accession>
<feature type="region of interest" description="Disordered" evidence="1">
    <location>
        <begin position="52"/>
        <end position="92"/>
    </location>
</feature>
<evidence type="ECO:0000313" key="2">
    <source>
        <dbReference type="EMBL" id="MBM3332597.1"/>
    </source>
</evidence>
<proteinExistence type="predicted"/>
<dbReference type="EMBL" id="VGIR01000106">
    <property type="protein sequence ID" value="MBM3332597.1"/>
    <property type="molecule type" value="Genomic_DNA"/>
</dbReference>
<dbReference type="AlphaFoldDB" id="A0A937XGB4"/>
<evidence type="ECO:0000256" key="1">
    <source>
        <dbReference type="SAM" id="MobiDB-lite"/>
    </source>
</evidence>
<comment type="caution">
    <text evidence="2">The sequence shown here is derived from an EMBL/GenBank/DDBJ whole genome shotgun (WGS) entry which is preliminary data.</text>
</comment>